<keyword evidence="10 11" id="KW-0472">Membrane</keyword>
<gene>
    <name evidence="13" type="ORF">BO225_11550</name>
</gene>
<dbReference type="GO" id="GO:0005886">
    <property type="term" value="C:plasma membrane"/>
    <property type="evidence" value="ECO:0007669"/>
    <property type="project" value="UniProtKB-SubCell"/>
</dbReference>
<evidence type="ECO:0000256" key="6">
    <source>
        <dbReference type="ARBA" id="ARBA00022692"/>
    </source>
</evidence>
<evidence type="ECO:0000256" key="1">
    <source>
        <dbReference type="ARBA" id="ARBA00000085"/>
    </source>
</evidence>
<keyword evidence="8 11" id="KW-1133">Transmembrane helix</keyword>
<evidence type="ECO:0000256" key="10">
    <source>
        <dbReference type="ARBA" id="ARBA00023136"/>
    </source>
</evidence>
<comment type="subcellular location">
    <subcellularLocation>
        <location evidence="2">Cell membrane</location>
        <topology evidence="2">Multi-pass membrane protein</topology>
    </subcellularLocation>
</comment>
<name>A0A1U7NJR0_9FIRM</name>
<dbReference type="PROSITE" id="PS50109">
    <property type="entry name" value="HIS_KIN"/>
    <property type="match status" value="1"/>
</dbReference>
<dbReference type="STRING" id="1862672.BO225_11550"/>
<evidence type="ECO:0000256" key="2">
    <source>
        <dbReference type="ARBA" id="ARBA00004651"/>
    </source>
</evidence>
<dbReference type="GO" id="GO:0000155">
    <property type="term" value="F:phosphorelay sensor kinase activity"/>
    <property type="evidence" value="ECO:0007669"/>
    <property type="project" value="TreeGrafter"/>
</dbReference>
<dbReference type="SUPFAM" id="SSF55874">
    <property type="entry name" value="ATPase domain of HSP90 chaperone/DNA topoisomerase II/histidine kinase"/>
    <property type="match status" value="1"/>
</dbReference>
<feature type="transmembrane region" description="Helical" evidence="11">
    <location>
        <begin position="14"/>
        <end position="32"/>
    </location>
</feature>
<sequence>MKSFWKYLSNRKRIVWMLLSFWLTALLITFLYSLTWEAFWYGSAIAAVFLLLFMSVDLYRFQEQNKVWKLVLNQEKLLDVDLSKCTSDPLLQEVFKKIEKEEFERQENEHAKYGRLIDYFTLWTHQIKIPISAMELLLKNDPERVVDLKEETLQIKRYTDMVMAYLRLESESGDYVFENVDLDEVIASVIREFSIEFIYRKIPIDFQKTNLIVLSDRKWLRFALEQFLSNAIKYSEGQKITIRNIGYDLFIEDRGIGILKRDLERIREKGYTGHNGRLYSKESSGLGLYLSDIVLKRLHHPYTIESKVGKGTTIILSLQRHDLFKDDLDLGS</sequence>
<dbReference type="InterPro" id="IPR003594">
    <property type="entry name" value="HATPase_dom"/>
</dbReference>
<evidence type="ECO:0000256" key="3">
    <source>
        <dbReference type="ARBA" id="ARBA00012438"/>
    </source>
</evidence>
<evidence type="ECO:0000256" key="9">
    <source>
        <dbReference type="ARBA" id="ARBA00023012"/>
    </source>
</evidence>
<dbReference type="InterPro" id="IPR050351">
    <property type="entry name" value="BphY/WalK/GraS-like"/>
</dbReference>
<dbReference type="AlphaFoldDB" id="A0A1U7NJR0"/>
<comment type="catalytic activity">
    <reaction evidence="1">
        <text>ATP + protein L-histidine = ADP + protein N-phospho-L-histidine.</text>
        <dbReference type="EC" id="2.7.13.3"/>
    </reaction>
</comment>
<dbReference type="Gene3D" id="3.30.565.10">
    <property type="entry name" value="Histidine kinase-like ATPase, C-terminal domain"/>
    <property type="match status" value="1"/>
</dbReference>
<keyword evidence="7" id="KW-0418">Kinase</keyword>
<evidence type="ECO:0000256" key="8">
    <source>
        <dbReference type="ARBA" id="ARBA00022989"/>
    </source>
</evidence>
<evidence type="ECO:0000256" key="4">
    <source>
        <dbReference type="ARBA" id="ARBA00022475"/>
    </source>
</evidence>
<evidence type="ECO:0000313" key="13">
    <source>
        <dbReference type="EMBL" id="OLU43891.1"/>
    </source>
</evidence>
<keyword evidence="4" id="KW-1003">Cell membrane</keyword>
<reference evidence="13 14" key="1">
    <citation type="submission" date="2016-11" db="EMBL/GenBank/DDBJ databases">
        <title>Description of two novel members of the family Erysipelotrichaceae: Ileibacterium lipovorans gen. nov., sp. nov. and Dubosiella newyorkensis, gen. nov., sp. nov.</title>
        <authorList>
            <person name="Cox L.M."/>
            <person name="Sohn J."/>
            <person name="Tyrrell K.L."/>
            <person name="Citron D.M."/>
            <person name="Lawson P.A."/>
            <person name="Patel N.B."/>
            <person name="Iizumi T."/>
            <person name="Perez-Perez G.I."/>
            <person name="Goldstein E.J."/>
            <person name="Blaser M.J."/>
        </authorList>
    </citation>
    <scope>NUCLEOTIDE SEQUENCE [LARGE SCALE GENOMIC DNA]</scope>
    <source>
        <strain evidence="13 14">NYU-BL-A4</strain>
    </source>
</reference>
<dbReference type="GO" id="GO:0016036">
    <property type="term" value="P:cellular response to phosphate starvation"/>
    <property type="evidence" value="ECO:0007669"/>
    <property type="project" value="TreeGrafter"/>
</dbReference>
<feature type="transmembrane region" description="Helical" evidence="11">
    <location>
        <begin position="38"/>
        <end position="59"/>
    </location>
</feature>
<evidence type="ECO:0000256" key="5">
    <source>
        <dbReference type="ARBA" id="ARBA00022679"/>
    </source>
</evidence>
<dbReference type="Proteomes" id="UP000186705">
    <property type="component" value="Unassembled WGS sequence"/>
</dbReference>
<keyword evidence="6 11" id="KW-0812">Transmembrane</keyword>
<keyword evidence="14" id="KW-1185">Reference proteome</keyword>
<evidence type="ECO:0000256" key="11">
    <source>
        <dbReference type="SAM" id="Phobius"/>
    </source>
</evidence>
<dbReference type="PANTHER" id="PTHR45453">
    <property type="entry name" value="PHOSPHATE REGULON SENSOR PROTEIN PHOR"/>
    <property type="match status" value="1"/>
</dbReference>
<comment type="caution">
    <text evidence="13">The sequence shown here is derived from an EMBL/GenBank/DDBJ whole genome shotgun (WGS) entry which is preliminary data.</text>
</comment>
<organism evidence="13 14">
    <name type="scientific">Dubosiella newyorkensis</name>
    <dbReference type="NCBI Taxonomy" id="1862672"/>
    <lineage>
        <taxon>Bacteria</taxon>
        <taxon>Bacillati</taxon>
        <taxon>Bacillota</taxon>
        <taxon>Erysipelotrichia</taxon>
        <taxon>Erysipelotrichales</taxon>
        <taxon>Erysipelotrichaceae</taxon>
        <taxon>Dubosiella</taxon>
    </lineage>
</organism>
<dbReference type="EMBL" id="MPKA01000139">
    <property type="protein sequence ID" value="OLU43891.1"/>
    <property type="molecule type" value="Genomic_DNA"/>
</dbReference>
<protein>
    <recommendedName>
        <fullName evidence="3">histidine kinase</fullName>
        <ecNumber evidence="3">2.7.13.3</ecNumber>
    </recommendedName>
</protein>
<dbReference type="PANTHER" id="PTHR45453:SF2">
    <property type="entry name" value="HISTIDINE KINASE"/>
    <property type="match status" value="1"/>
</dbReference>
<evidence type="ECO:0000256" key="7">
    <source>
        <dbReference type="ARBA" id="ARBA00022777"/>
    </source>
</evidence>
<dbReference type="EC" id="2.7.13.3" evidence="3"/>
<proteinExistence type="predicted"/>
<keyword evidence="9" id="KW-0902">Two-component regulatory system</keyword>
<evidence type="ECO:0000259" key="12">
    <source>
        <dbReference type="PROSITE" id="PS50109"/>
    </source>
</evidence>
<dbReference type="GeneID" id="78276564"/>
<dbReference type="GO" id="GO:0004721">
    <property type="term" value="F:phosphoprotein phosphatase activity"/>
    <property type="evidence" value="ECO:0007669"/>
    <property type="project" value="TreeGrafter"/>
</dbReference>
<evidence type="ECO:0000313" key="14">
    <source>
        <dbReference type="Proteomes" id="UP000186705"/>
    </source>
</evidence>
<dbReference type="OrthoDB" id="9780487at2"/>
<dbReference type="Pfam" id="PF02518">
    <property type="entry name" value="HATPase_c"/>
    <property type="match status" value="1"/>
</dbReference>
<dbReference type="InterPro" id="IPR005467">
    <property type="entry name" value="His_kinase_dom"/>
</dbReference>
<accession>A0A1U7NJR0</accession>
<keyword evidence="5" id="KW-0808">Transferase</keyword>
<feature type="domain" description="Histidine kinase" evidence="12">
    <location>
        <begin position="122"/>
        <end position="322"/>
    </location>
</feature>
<dbReference type="InterPro" id="IPR036890">
    <property type="entry name" value="HATPase_C_sf"/>
</dbReference>
<dbReference type="RefSeq" id="WP_076342375.1">
    <property type="nucleotide sequence ID" value="NZ_CAPDDE010000004.1"/>
</dbReference>
<dbReference type="SMART" id="SM00387">
    <property type="entry name" value="HATPase_c"/>
    <property type="match status" value="1"/>
</dbReference>